<accession>A0A8C5WM81</accession>
<evidence type="ECO:0000256" key="2">
    <source>
        <dbReference type="ARBA" id="ARBA00022603"/>
    </source>
</evidence>
<dbReference type="GO" id="GO:0005829">
    <property type="term" value="C:cytosol"/>
    <property type="evidence" value="ECO:0007669"/>
    <property type="project" value="TreeGrafter"/>
</dbReference>
<evidence type="ECO:0000313" key="6">
    <source>
        <dbReference type="Proteomes" id="UP000694569"/>
    </source>
</evidence>
<keyword evidence="4" id="KW-0949">S-adenosyl-L-methionine</keyword>
<evidence type="ECO:0000256" key="4">
    <source>
        <dbReference type="ARBA" id="ARBA00022691"/>
    </source>
</evidence>
<reference evidence="5" key="2">
    <citation type="submission" date="2025-09" db="UniProtKB">
        <authorList>
            <consortium name="Ensembl"/>
        </authorList>
    </citation>
    <scope>IDENTIFICATION</scope>
</reference>
<dbReference type="PROSITE" id="PS51681">
    <property type="entry name" value="SAM_MT_NNMT_PNMT_TEMT"/>
    <property type="match status" value="1"/>
</dbReference>
<evidence type="ECO:0000256" key="3">
    <source>
        <dbReference type="ARBA" id="ARBA00022679"/>
    </source>
</evidence>
<evidence type="ECO:0000256" key="1">
    <source>
        <dbReference type="ARBA" id="ARBA00007996"/>
    </source>
</evidence>
<keyword evidence="2" id="KW-0489">Methyltransferase</keyword>
<dbReference type="PANTHER" id="PTHR10867">
    <property type="entry name" value="NNMT/PNMT/TEMT FAMILY MEMBER"/>
    <property type="match status" value="1"/>
</dbReference>
<reference evidence="5" key="1">
    <citation type="submission" date="2025-08" db="UniProtKB">
        <authorList>
            <consortium name="Ensembl"/>
        </authorList>
    </citation>
    <scope>IDENTIFICATION</scope>
</reference>
<dbReference type="GO" id="GO:0008170">
    <property type="term" value="F:N-methyltransferase activity"/>
    <property type="evidence" value="ECO:0007669"/>
    <property type="project" value="TreeGrafter"/>
</dbReference>
<keyword evidence="3" id="KW-0808">Transferase</keyword>
<proteinExistence type="inferred from homology"/>
<evidence type="ECO:0008006" key="7">
    <source>
        <dbReference type="Google" id="ProtNLM"/>
    </source>
</evidence>
<keyword evidence="6" id="KW-1185">Reference proteome</keyword>
<dbReference type="Gene3D" id="3.40.50.150">
    <property type="entry name" value="Vaccinia Virus protein VP39"/>
    <property type="match status" value="1"/>
</dbReference>
<dbReference type="SUPFAM" id="SSF53335">
    <property type="entry name" value="S-adenosyl-L-methionine-dependent methyltransferases"/>
    <property type="match status" value="1"/>
</dbReference>
<dbReference type="Pfam" id="PF01234">
    <property type="entry name" value="NNMT_PNMT_TEMT"/>
    <property type="match status" value="1"/>
</dbReference>
<dbReference type="GO" id="GO:0032259">
    <property type="term" value="P:methylation"/>
    <property type="evidence" value="ECO:0007669"/>
    <property type="project" value="UniProtKB-KW"/>
</dbReference>
<sequence>METTACKSYETDRVDAKSIYYNFFCSTEDNKDLYTELVEFPIKFLHNCVKLGLVKGGSMMDLSFGCSLFQMLSIYQLFNDITILEVNDGSIRDLKKWANGERDACDWAHASKVLEEVEGCSVNCKEMEKDLRCRVKRILKCDLNKANPVDPVILEKTDCLISMYVLGSVSKHLDDYKRKLTSLSSLLKKGGSLFILGGFRASHYIANEQKFNFLTYEEGDLIKIMKDKGYQIQHLEKFEKKSCANFVNFEHIFGLCAVKETED</sequence>
<dbReference type="InterPro" id="IPR029063">
    <property type="entry name" value="SAM-dependent_MTases_sf"/>
</dbReference>
<evidence type="ECO:0000313" key="5">
    <source>
        <dbReference type="Ensembl" id="ENSLLEP00000048780.1"/>
    </source>
</evidence>
<dbReference type="GeneTree" id="ENSGT00390000011708"/>
<protein>
    <recommendedName>
        <fullName evidence="7">Nicotinamide N-methyltransferase</fullName>
    </recommendedName>
</protein>
<comment type="similarity">
    <text evidence="1">Belongs to the class I-like SAM-binding methyltransferase superfamily. NNMT/PNMT/TEMT family.</text>
</comment>
<dbReference type="InterPro" id="IPR000940">
    <property type="entry name" value="NNMT_TEMT_trans"/>
</dbReference>
<name>A0A8C5WM81_9ANUR</name>
<dbReference type="Ensembl" id="ENSLLET00000050687.1">
    <property type="protein sequence ID" value="ENSLLEP00000048780.1"/>
    <property type="gene ID" value="ENSLLEG00000030713.1"/>
</dbReference>
<dbReference type="PANTHER" id="PTHR10867:SF44">
    <property type="entry name" value="NICOTINAMIDE N-METHYLTRANSFERASE ISOFORM X2"/>
    <property type="match status" value="1"/>
</dbReference>
<dbReference type="AlphaFoldDB" id="A0A8C5WM81"/>
<dbReference type="Proteomes" id="UP000694569">
    <property type="component" value="Unplaced"/>
</dbReference>
<organism evidence="5 6">
    <name type="scientific">Leptobrachium leishanense</name>
    <name type="common">Leishan spiny toad</name>
    <dbReference type="NCBI Taxonomy" id="445787"/>
    <lineage>
        <taxon>Eukaryota</taxon>
        <taxon>Metazoa</taxon>
        <taxon>Chordata</taxon>
        <taxon>Craniata</taxon>
        <taxon>Vertebrata</taxon>
        <taxon>Euteleostomi</taxon>
        <taxon>Amphibia</taxon>
        <taxon>Batrachia</taxon>
        <taxon>Anura</taxon>
        <taxon>Pelobatoidea</taxon>
        <taxon>Megophryidae</taxon>
        <taxon>Leptobrachium</taxon>
    </lineage>
</organism>